<sequence>MFSFGIMTVLLMTIAYVVHYDLLGLFPTYSHGQQHAHTTAGEHQHRREYGPMVDFDHEWLPKPGTDPNVHQHPGPIVLQMDDLDGIDDDDDDDDDFWSEVTDPNGDDTSDRAASHGGCSADDAGAKSTDNDTDTCPARGYSGFPTTDVPPPSNDDDEDLNTTDGDHDLDAYDEYDDFVAPGEEHDADVF</sequence>
<gene>
    <name evidence="3" type="ORF">g.94833</name>
</gene>
<feature type="region of interest" description="Disordered" evidence="1">
    <location>
        <begin position="59"/>
        <end position="189"/>
    </location>
</feature>
<evidence type="ECO:0000256" key="2">
    <source>
        <dbReference type="SAM" id="Phobius"/>
    </source>
</evidence>
<evidence type="ECO:0000256" key="1">
    <source>
        <dbReference type="SAM" id="MobiDB-lite"/>
    </source>
</evidence>
<name>A0A2S2PWM5_9HEMI</name>
<keyword evidence="2" id="KW-0812">Transmembrane</keyword>
<organism evidence="3">
    <name type="scientific">Sipha flava</name>
    <name type="common">yellow sugarcane aphid</name>
    <dbReference type="NCBI Taxonomy" id="143950"/>
    <lineage>
        <taxon>Eukaryota</taxon>
        <taxon>Metazoa</taxon>
        <taxon>Ecdysozoa</taxon>
        <taxon>Arthropoda</taxon>
        <taxon>Hexapoda</taxon>
        <taxon>Insecta</taxon>
        <taxon>Pterygota</taxon>
        <taxon>Neoptera</taxon>
        <taxon>Paraneoptera</taxon>
        <taxon>Hemiptera</taxon>
        <taxon>Sternorrhyncha</taxon>
        <taxon>Aphidomorpha</taxon>
        <taxon>Aphidoidea</taxon>
        <taxon>Aphididae</taxon>
        <taxon>Sipha</taxon>
    </lineage>
</organism>
<protein>
    <submittedName>
        <fullName evidence="3">Uncharacterized protein</fullName>
    </submittedName>
</protein>
<accession>A0A2S2PWM5</accession>
<reference evidence="3" key="1">
    <citation type="submission" date="2018-04" db="EMBL/GenBank/DDBJ databases">
        <title>Transcriptome assembly of Sipha flava.</title>
        <authorList>
            <person name="Scully E.D."/>
            <person name="Geib S.M."/>
            <person name="Palmer N.A."/>
            <person name="Koch K."/>
            <person name="Bradshaw J."/>
            <person name="Heng-Moss T."/>
            <person name="Sarath G."/>
        </authorList>
    </citation>
    <scope>NUCLEOTIDE SEQUENCE</scope>
</reference>
<dbReference type="AlphaFoldDB" id="A0A2S2PWM5"/>
<keyword evidence="2" id="KW-1133">Transmembrane helix</keyword>
<proteinExistence type="predicted"/>
<keyword evidence="2" id="KW-0472">Membrane</keyword>
<feature type="compositionally biased region" description="Acidic residues" evidence="1">
    <location>
        <begin position="81"/>
        <end position="97"/>
    </location>
</feature>
<evidence type="ECO:0000313" key="3">
    <source>
        <dbReference type="EMBL" id="MBY69861.1"/>
    </source>
</evidence>
<dbReference type="OrthoDB" id="6616479at2759"/>
<feature type="transmembrane region" description="Helical" evidence="2">
    <location>
        <begin position="6"/>
        <end position="26"/>
    </location>
</feature>
<dbReference type="EMBL" id="GGMS01000658">
    <property type="protein sequence ID" value="MBY69861.1"/>
    <property type="molecule type" value="Transcribed_RNA"/>
</dbReference>